<keyword evidence="2" id="KW-1185">Reference proteome</keyword>
<comment type="caution">
    <text evidence="1">The sequence shown here is derived from an EMBL/GenBank/DDBJ whole genome shotgun (WGS) entry which is preliminary data.</text>
</comment>
<accession>A0ACC0JR38</accession>
<evidence type="ECO:0000313" key="2">
    <source>
        <dbReference type="Proteomes" id="UP001064048"/>
    </source>
</evidence>
<gene>
    <name evidence="1" type="ORF">MSG28_005415</name>
</gene>
<reference evidence="1 2" key="1">
    <citation type="journal article" date="2022" name="Genome Biol. Evol.">
        <title>The Spruce Budworm Genome: Reconstructing the Evolutionary History of Antifreeze Proteins.</title>
        <authorList>
            <person name="Beliveau C."/>
            <person name="Gagne P."/>
            <person name="Picq S."/>
            <person name="Vernygora O."/>
            <person name="Keeling C.I."/>
            <person name="Pinkney K."/>
            <person name="Doucet D."/>
            <person name="Wen F."/>
            <person name="Johnston J.S."/>
            <person name="Maaroufi H."/>
            <person name="Boyle B."/>
            <person name="Laroche J."/>
            <person name="Dewar K."/>
            <person name="Juretic N."/>
            <person name="Blackburn G."/>
            <person name="Nisole A."/>
            <person name="Brunet B."/>
            <person name="Brandao M."/>
            <person name="Lumley L."/>
            <person name="Duan J."/>
            <person name="Quan G."/>
            <person name="Lucarotti C.J."/>
            <person name="Roe A.D."/>
            <person name="Sperling F.A.H."/>
            <person name="Levesque R.C."/>
            <person name="Cusson M."/>
        </authorList>
    </citation>
    <scope>NUCLEOTIDE SEQUENCE [LARGE SCALE GENOMIC DNA]</scope>
    <source>
        <strain evidence="1">Glfc:IPQL:Cfum</strain>
    </source>
</reference>
<protein>
    <submittedName>
        <fullName evidence="1">Uncharacterized protein</fullName>
    </submittedName>
</protein>
<organism evidence="1 2">
    <name type="scientific">Choristoneura fumiferana</name>
    <name type="common">Spruce budworm moth</name>
    <name type="synonym">Archips fumiferana</name>
    <dbReference type="NCBI Taxonomy" id="7141"/>
    <lineage>
        <taxon>Eukaryota</taxon>
        <taxon>Metazoa</taxon>
        <taxon>Ecdysozoa</taxon>
        <taxon>Arthropoda</taxon>
        <taxon>Hexapoda</taxon>
        <taxon>Insecta</taxon>
        <taxon>Pterygota</taxon>
        <taxon>Neoptera</taxon>
        <taxon>Endopterygota</taxon>
        <taxon>Lepidoptera</taxon>
        <taxon>Glossata</taxon>
        <taxon>Ditrysia</taxon>
        <taxon>Tortricoidea</taxon>
        <taxon>Tortricidae</taxon>
        <taxon>Tortricinae</taxon>
        <taxon>Choristoneura</taxon>
    </lineage>
</organism>
<proteinExistence type="predicted"/>
<evidence type="ECO:0000313" key="1">
    <source>
        <dbReference type="EMBL" id="KAI8426641.1"/>
    </source>
</evidence>
<dbReference type="EMBL" id="CM046108">
    <property type="protein sequence ID" value="KAI8426641.1"/>
    <property type="molecule type" value="Genomic_DNA"/>
</dbReference>
<name>A0ACC0JR38_CHOFU</name>
<sequence>MQETVTTAPEHKSLLSSFLDVLEAQNKTATAERQLQEERYRRRAQRIYDYHVTILVMLEIHSYFNLLQITKIAVTNQFIVSGARWWSCGAAWTTCRSTRTCWRACCGGRGAARGARGAGEDVPLSAGLVRQAAALQRCMAQCVANAAQIRALLAATHQPQMDQMLAKMCFLTAQVTALSAYF</sequence>
<dbReference type="Proteomes" id="UP001064048">
    <property type="component" value="Chromosome 8"/>
</dbReference>